<accession>A0A314YIC4</accession>
<dbReference type="EMBL" id="PJQY01001180">
    <property type="protein sequence ID" value="PQQ04889.1"/>
    <property type="molecule type" value="Genomic_DNA"/>
</dbReference>
<protein>
    <submittedName>
        <fullName evidence="1">Transcription initiation factor IIB</fullName>
    </submittedName>
</protein>
<comment type="caution">
    <text evidence="1">The sequence shown here is derived from an EMBL/GenBank/DDBJ whole genome shotgun (WGS) entry which is preliminary data.</text>
</comment>
<sequence>MARHHKGLADIRRSPISIAAAVIYIITQLSDVKKPLKVLIQAMATVSADISVATGVAEGTI</sequence>
<dbReference type="OrthoDB" id="25790at2759"/>
<dbReference type="AlphaFoldDB" id="A0A314YIC4"/>
<gene>
    <name evidence="1" type="ORF">Pyn_24998</name>
</gene>
<organism evidence="1 2">
    <name type="scientific">Prunus yedoensis var. nudiflora</name>
    <dbReference type="NCBI Taxonomy" id="2094558"/>
    <lineage>
        <taxon>Eukaryota</taxon>
        <taxon>Viridiplantae</taxon>
        <taxon>Streptophyta</taxon>
        <taxon>Embryophyta</taxon>
        <taxon>Tracheophyta</taxon>
        <taxon>Spermatophyta</taxon>
        <taxon>Magnoliopsida</taxon>
        <taxon>eudicotyledons</taxon>
        <taxon>Gunneridae</taxon>
        <taxon>Pentapetalae</taxon>
        <taxon>rosids</taxon>
        <taxon>fabids</taxon>
        <taxon>Rosales</taxon>
        <taxon>Rosaceae</taxon>
        <taxon>Amygdaloideae</taxon>
        <taxon>Amygdaleae</taxon>
        <taxon>Prunus</taxon>
    </lineage>
</organism>
<keyword evidence="1" id="KW-0396">Initiation factor</keyword>
<dbReference type="InterPro" id="IPR036915">
    <property type="entry name" value="Cyclin-like_sf"/>
</dbReference>
<evidence type="ECO:0000313" key="2">
    <source>
        <dbReference type="Proteomes" id="UP000250321"/>
    </source>
</evidence>
<keyword evidence="1" id="KW-0648">Protein biosynthesis</keyword>
<dbReference type="STRING" id="2094558.A0A314YIC4"/>
<dbReference type="Proteomes" id="UP000250321">
    <property type="component" value="Unassembled WGS sequence"/>
</dbReference>
<dbReference type="SUPFAM" id="SSF47954">
    <property type="entry name" value="Cyclin-like"/>
    <property type="match status" value="1"/>
</dbReference>
<keyword evidence="2" id="KW-1185">Reference proteome</keyword>
<proteinExistence type="predicted"/>
<evidence type="ECO:0000313" key="1">
    <source>
        <dbReference type="EMBL" id="PQQ04889.1"/>
    </source>
</evidence>
<dbReference type="Gene3D" id="1.10.472.10">
    <property type="entry name" value="Cyclin-like"/>
    <property type="match status" value="1"/>
</dbReference>
<dbReference type="GO" id="GO:0003743">
    <property type="term" value="F:translation initiation factor activity"/>
    <property type="evidence" value="ECO:0007669"/>
    <property type="project" value="UniProtKB-KW"/>
</dbReference>
<name>A0A314YIC4_PRUYE</name>
<reference evidence="1 2" key="1">
    <citation type="submission" date="2018-02" db="EMBL/GenBank/DDBJ databases">
        <title>Draft genome of wild Prunus yedoensis var. nudiflora.</title>
        <authorList>
            <person name="Baek S."/>
            <person name="Kim J.-H."/>
            <person name="Choi K."/>
            <person name="Kim G.-B."/>
            <person name="Cho A."/>
            <person name="Jang H."/>
            <person name="Shin C.-H."/>
            <person name="Yu H.-J."/>
            <person name="Mun J.-H."/>
        </authorList>
    </citation>
    <scope>NUCLEOTIDE SEQUENCE [LARGE SCALE GENOMIC DNA]</scope>
    <source>
        <strain evidence="2">cv. Jeju island</strain>
        <tissue evidence="1">Leaf</tissue>
    </source>
</reference>